<evidence type="ECO:0000256" key="6">
    <source>
        <dbReference type="ARBA" id="ARBA00022989"/>
    </source>
</evidence>
<evidence type="ECO:0000256" key="5">
    <source>
        <dbReference type="ARBA" id="ARBA00022725"/>
    </source>
</evidence>
<feature type="domain" description="G-protein coupled receptors family 1 profile" evidence="14">
    <location>
        <begin position="58"/>
        <end position="306"/>
    </location>
</feature>
<keyword evidence="11" id="KW-0325">Glycoprotein</keyword>
<reference evidence="15 16" key="1">
    <citation type="journal article" date="2018" name="Nat. Ecol. Evol.">
        <title>Shark genomes provide insights into elasmobranch evolution and the origin of vertebrates.</title>
        <authorList>
            <person name="Hara Y"/>
            <person name="Yamaguchi K"/>
            <person name="Onimaru K"/>
            <person name="Kadota M"/>
            <person name="Koyanagi M"/>
            <person name="Keeley SD"/>
            <person name="Tatsumi K"/>
            <person name="Tanaka K"/>
            <person name="Motone F"/>
            <person name="Kageyama Y"/>
            <person name="Nozu R"/>
            <person name="Adachi N"/>
            <person name="Nishimura O"/>
            <person name="Nakagawa R"/>
            <person name="Tanegashima C"/>
            <person name="Kiyatake I"/>
            <person name="Matsumoto R"/>
            <person name="Murakumo K"/>
            <person name="Nishida K"/>
            <person name="Terakita A"/>
            <person name="Kuratani S"/>
            <person name="Sato K"/>
            <person name="Hyodo S Kuraku.S."/>
        </authorList>
    </citation>
    <scope>NUCLEOTIDE SEQUENCE [LARGE SCALE GENOMIC DNA]</scope>
</reference>
<evidence type="ECO:0000256" key="1">
    <source>
        <dbReference type="ARBA" id="ARBA00004651"/>
    </source>
</evidence>
<evidence type="ECO:0000313" key="16">
    <source>
        <dbReference type="Proteomes" id="UP000288216"/>
    </source>
</evidence>
<feature type="transmembrane region" description="Helical" evidence="13">
    <location>
        <begin position="158"/>
        <end position="183"/>
    </location>
</feature>
<organism evidence="15 16">
    <name type="scientific">Scyliorhinus torazame</name>
    <name type="common">Cloudy catshark</name>
    <name type="synonym">Catulus torazame</name>
    <dbReference type="NCBI Taxonomy" id="75743"/>
    <lineage>
        <taxon>Eukaryota</taxon>
        <taxon>Metazoa</taxon>
        <taxon>Chordata</taxon>
        <taxon>Craniata</taxon>
        <taxon>Vertebrata</taxon>
        <taxon>Chondrichthyes</taxon>
        <taxon>Elasmobranchii</taxon>
        <taxon>Galeomorphii</taxon>
        <taxon>Galeoidea</taxon>
        <taxon>Carcharhiniformes</taxon>
        <taxon>Scyliorhinidae</taxon>
        <taxon>Scyliorhinus</taxon>
    </lineage>
</organism>
<sequence length="339" mass="38306">MLFHAPSKTSGGHRLMDATDQRRYPVTGFILVGFPGHQELQAPLWCLFLIAYMLIVLGNVSVVFMVTTDKRLHTPMYFLIANLAAMDVVLTSSVIPGMLVRVILHIKFTRWSNCFIQMYFFHSMSAAKIFLLAVMAYDRSVAICNPRHYLLLTRNASFVKLAGFTWMLGLVSFLPPVLLTSIFPFCGSNEVYNCFCELLSVTSLICTDTISVTFLNTVLNVLIVFSSFATLVWFYIKICKSFKILSGEQKRLVYTCVGHLLILSFFLPSLALYFVLFYFGYSSSIIYVTSAMVYVTISPLLSPIIYILAAKEIREKILQFIRGRKVFPHVASTVAIDSN</sequence>
<accession>A0A401PQX7</accession>
<dbReference type="InterPro" id="IPR000725">
    <property type="entry name" value="Olfact_rcpt"/>
</dbReference>
<keyword evidence="7" id="KW-0297">G-protein coupled receptor</keyword>
<dbReference type="PANTHER" id="PTHR24242">
    <property type="entry name" value="G-PROTEIN COUPLED RECEPTOR"/>
    <property type="match status" value="1"/>
</dbReference>
<feature type="transmembrane region" description="Helical" evidence="13">
    <location>
        <begin position="78"/>
        <end position="104"/>
    </location>
</feature>
<evidence type="ECO:0000259" key="14">
    <source>
        <dbReference type="PROSITE" id="PS50262"/>
    </source>
</evidence>
<gene>
    <name evidence="15" type="ORF">scyTo_2000083</name>
</gene>
<dbReference type="STRING" id="75743.A0A401PQX7"/>
<evidence type="ECO:0000256" key="4">
    <source>
        <dbReference type="ARBA" id="ARBA00022692"/>
    </source>
</evidence>
<dbReference type="PRINTS" id="PR00237">
    <property type="entry name" value="GPCRRHODOPSN"/>
</dbReference>
<dbReference type="PANTHER" id="PTHR24242:SF359">
    <property type="entry name" value="ODORANT RECEPTOR-RELATED"/>
    <property type="match status" value="1"/>
</dbReference>
<feature type="transmembrane region" description="Helical" evidence="13">
    <location>
        <begin position="257"/>
        <end position="279"/>
    </location>
</feature>
<evidence type="ECO:0000256" key="13">
    <source>
        <dbReference type="SAM" id="Phobius"/>
    </source>
</evidence>
<dbReference type="EMBL" id="BFAA01012495">
    <property type="protein sequence ID" value="GCB75525.1"/>
    <property type="molecule type" value="Genomic_DNA"/>
</dbReference>
<dbReference type="Proteomes" id="UP000288216">
    <property type="component" value="Unassembled WGS sequence"/>
</dbReference>
<evidence type="ECO:0000256" key="2">
    <source>
        <dbReference type="ARBA" id="ARBA00022475"/>
    </source>
</evidence>
<dbReference type="GO" id="GO:0004930">
    <property type="term" value="F:G protein-coupled receptor activity"/>
    <property type="evidence" value="ECO:0007669"/>
    <property type="project" value="UniProtKB-KW"/>
</dbReference>
<keyword evidence="3" id="KW-0716">Sensory transduction</keyword>
<name>A0A401PQX7_SCYTO</name>
<evidence type="ECO:0000256" key="12">
    <source>
        <dbReference type="ARBA" id="ARBA00023224"/>
    </source>
</evidence>
<feature type="transmembrane region" description="Helical" evidence="13">
    <location>
        <begin position="42"/>
        <end position="66"/>
    </location>
</feature>
<comment type="caution">
    <text evidence="15">The sequence shown here is derived from an EMBL/GenBank/DDBJ whole genome shotgun (WGS) entry which is preliminary data.</text>
</comment>
<comment type="subcellular location">
    <subcellularLocation>
        <location evidence="1">Cell membrane</location>
        <topology evidence="1">Multi-pass membrane protein</topology>
    </subcellularLocation>
</comment>
<proteinExistence type="predicted"/>
<dbReference type="OrthoDB" id="6144223at2759"/>
<dbReference type="OMA" id="NCFCELL"/>
<dbReference type="Pfam" id="PF13853">
    <property type="entry name" value="7tm_4"/>
    <property type="match status" value="1"/>
</dbReference>
<keyword evidence="12" id="KW-0807">Transducer</keyword>
<feature type="transmembrane region" description="Helical" evidence="13">
    <location>
        <begin position="116"/>
        <end position="137"/>
    </location>
</feature>
<keyword evidence="16" id="KW-1185">Reference proteome</keyword>
<dbReference type="InterPro" id="IPR000276">
    <property type="entry name" value="GPCR_Rhodpsn"/>
</dbReference>
<dbReference type="AlphaFoldDB" id="A0A401PQX7"/>
<evidence type="ECO:0000256" key="3">
    <source>
        <dbReference type="ARBA" id="ARBA00022606"/>
    </source>
</evidence>
<dbReference type="InterPro" id="IPR050939">
    <property type="entry name" value="Olfactory_GPCR1"/>
</dbReference>
<dbReference type="InterPro" id="IPR017452">
    <property type="entry name" value="GPCR_Rhodpsn_7TM"/>
</dbReference>
<dbReference type="GO" id="GO:0004984">
    <property type="term" value="F:olfactory receptor activity"/>
    <property type="evidence" value="ECO:0007669"/>
    <property type="project" value="InterPro"/>
</dbReference>
<dbReference type="SUPFAM" id="SSF81321">
    <property type="entry name" value="Family A G protein-coupled receptor-like"/>
    <property type="match status" value="1"/>
</dbReference>
<evidence type="ECO:0000256" key="10">
    <source>
        <dbReference type="ARBA" id="ARBA00023170"/>
    </source>
</evidence>
<feature type="transmembrane region" description="Helical" evidence="13">
    <location>
        <begin position="217"/>
        <end position="236"/>
    </location>
</feature>
<keyword evidence="5" id="KW-0552">Olfaction</keyword>
<keyword evidence="9" id="KW-1015">Disulfide bond</keyword>
<dbReference type="PROSITE" id="PS50262">
    <property type="entry name" value="G_PROTEIN_RECEP_F1_2"/>
    <property type="match status" value="1"/>
</dbReference>
<keyword evidence="4 13" id="KW-0812">Transmembrane</keyword>
<evidence type="ECO:0000256" key="11">
    <source>
        <dbReference type="ARBA" id="ARBA00023180"/>
    </source>
</evidence>
<evidence type="ECO:0000256" key="7">
    <source>
        <dbReference type="ARBA" id="ARBA00023040"/>
    </source>
</evidence>
<evidence type="ECO:0000313" key="15">
    <source>
        <dbReference type="EMBL" id="GCB75525.1"/>
    </source>
</evidence>
<keyword evidence="6 13" id="KW-1133">Transmembrane helix</keyword>
<evidence type="ECO:0000256" key="9">
    <source>
        <dbReference type="ARBA" id="ARBA00023157"/>
    </source>
</evidence>
<feature type="transmembrane region" description="Helical" evidence="13">
    <location>
        <begin position="285"/>
        <end position="309"/>
    </location>
</feature>
<keyword evidence="8 13" id="KW-0472">Membrane</keyword>
<evidence type="ECO:0000256" key="8">
    <source>
        <dbReference type="ARBA" id="ARBA00023136"/>
    </source>
</evidence>
<protein>
    <recommendedName>
        <fullName evidence="14">G-protein coupled receptors family 1 profile domain-containing protein</fullName>
    </recommendedName>
</protein>
<dbReference type="Gene3D" id="1.20.1070.10">
    <property type="entry name" value="Rhodopsin 7-helix transmembrane proteins"/>
    <property type="match status" value="1"/>
</dbReference>
<dbReference type="GO" id="GO:0005886">
    <property type="term" value="C:plasma membrane"/>
    <property type="evidence" value="ECO:0007669"/>
    <property type="project" value="UniProtKB-SubCell"/>
</dbReference>
<dbReference type="PRINTS" id="PR00245">
    <property type="entry name" value="OLFACTORYR"/>
</dbReference>
<keyword evidence="10" id="KW-0675">Receptor</keyword>
<keyword evidence="2" id="KW-1003">Cell membrane</keyword>